<dbReference type="EMBL" id="NJBN01000001">
    <property type="protein sequence ID" value="TKJ42537.1"/>
    <property type="molecule type" value="Genomic_DNA"/>
</dbReference>
<dbReference type="Gene3D" id="3.40.50.150">
    <property type="entry name" value="Vaccinia Virus protein VP39"/>
    <property type="match status" value="1"/>
</dbReference>
<dbReference type="GO" id="GO:0010420">
    <property type="term" value="F:polyprenyldihydroxybenzoate methyltransferase activity"/>
    <property type="evidence" value="ECO:0007669"/>
    <property type="project" value="TreeGrafter"/>
</dbReference>
<comment type="caution">
    <text evidence="2">The sequence shown here is derived from an EMBL/GenBank/DDBJ whole genome shotgun (WGS) entry which is preliminary data.</text>
</comment>
<dbReference type="InterPro" id="IPR029063">
    <property type="entry name" value="SAM-dependent_MTases_sf"/>
</dbReference>
<evidence type="ECO:0000259" key="1">
    <source>
        <dbReference type="Pfam" id="PF08241"/>
    </source>
</evidence>
<accession>A0A532V6F1</accession>
<evidence type="ECO:0000313" key="3">
    <source>
        <dbReference type="Proteomes" id="UP000319619"/>
    </source>
</evidence>
<dbReference type="AlphaFoldDB" id="A0A532V6F1"/>
<dbReference type="Pfam" id="PF08241">
    <property type="entry name" value="Methyltransf_11"/>
    <property type="match status" value="1"/>
</dbReference>
<dbReference type="Proteomes" id="UP000319619">
    <property type="component" value="Unassembled WGS sequence"/>
</dbReference>
<dbReference type="PANTHER" id="PTHR43464">
    <property type="entry name" value="METHYLTRANSFERASE"/>
    <property type="match status" value="1"/>
</dbReference>
<name>A0A532V6F1_UNCL8</name>
<dbReference type="SUPFAM" id="SSF53335">
    <property type="entry name" value="S-adenosyl-L-methionine-dependent methyltransferases"/>
    <property type="match status" value="1"/>
</dbReference>
<sequence>MEQILFESTTLTGGLICPDCRGSLDITDAQSWCMHCDLHYERNNHGYLEFITDEKIAQIDTTTDDYAEDQRTCGDRLYEEYLRPLFMKEPFHRVLDVGCGVGRGITRLLEGGYDAYGIDLLGLSRYWREVGNDPNHFFCCDSTRLPFPDGFFDLVYSTGVIEHIGTTDGKSTLAANYLESRRQYAAEILRVTRPGGRIMISCPNKSFPVDIQHGPQDETVPKSSWWRNFIFDKTRMNVHRIRGNYHLLSYAETRRLFCQSGEVSSFEPLPLKGYFGFGRFQSGFLKPITRLANVYVENLPASLRASFLNPYMLVEIKK</sequence>
<evidence type="ECO:0000313" key="2">
    <source>
        <dbReference type="EMBL" id="TKJ42537.1"/>
    </source>
</evidence>
<proteinExistence type="predicted"/>
<dbReference type="PANTHER" id="PTHR43464:SF23">
    <property type="entry name" value="JUVENILE HORMONE ACID O-METHYLTRANSFERASE"/>
    <property type="match status" value="1"/>
</dbReference>
<gene>
    <name evidence="2" type="ORF">CEE37_02285</name>
</gene>
<organism evidence="2 3">
    <name type="scientific">candidate division LCP-89 bacterium B3_LCP</name>
    <dbReference type="NCBI Taxonomy" id="2012998"/>
    <lineage>
        <taxon>Bacteria</taxon>
        <taxon>Pseudomonadati</taxon>
        <taxon>Bacteria division LCP-89</taxon>
    </lineage>
</organism>
<dbReference type="CDD" id="cd02440">
    <property type="entry name" value="AdoMet_MTases"/>
    <property type="match status" value="1"/>
</dbReference>
<reference evidence="2 3" key="1">
    <citation type="submission" date="2017-06" db="EMBL/GenBank/DDBJ databases">
        <title>Novel microbial phyla capable of carbon fixation and sulfur reduction in deep-sea sediments.</title>
        <authorList>
            <person name="Huang J."/>
            <person name="Baker B."/>
            <person name="Wang Y."/>
        </authorList>
    </citation>
    <scope>NUCLEOTIDE SEQUENCE [LARGE SCALE GENOMIC DNA]</scope>
    <source>
        <strain evidence="2">B3_LCP</strain>
    </source>
</reference>
<dbReference type="InterPro" id="IPR013216">
    <property type="entry name" value="Methyltransf_11"/>
</dbReference>
<feature type="domain" description="Methyltransferase type 11" evidence="1">
    <location>
        <begin position="95"/>
        <end position="200"/>
    </location>
</feature>
<protein>
    <recommendedName>
        <fullName evidence="1">Methyltransferase type 11 domain-containing protein</fullName>
    </recommendedName>
</protein>